<keyword evidence="7" id="KW-1185">Reference proteome</keyword>
<evidence type="ECO:0000313" key="7">
    <source>
        <dbReference type="Proteomes" id="UP000272942"/>
    </source>
</evidence>
<evidence type="ECO:0000256" key="2">
    <source>
        <dbReference type="ARBA" id="ARBA00022692"/>
    </source>
</evidence>
<comment type="subcellular location">
    <subcellularLocation>
        <location evidence="1">Membrane</location>
        <topology evidence="1">Multi-pass membrane protein</topology>
    </subcellularLocation>
</comment>
<dbReference type="GO" id="GO:0005765">
    <property type="term" value="C:lysosomal membrane"/>
    <property type="evidence" value="ECO:0007669"/>
    <property type="project" value="TreeGrafter"/>
</dbReference>
<evidence type="ECO:0000313" key="6">
    <source>
        <dbReference type="EMBL" id="VDP82873.1"/>
    </source>
</evidence>
<dbReference type="OrthoDB" id="74575at2759"/>
<dbReference type="AlphaFoldDB" id="A0A183AMG7"/>
<dbReference type="GO" id="GO:0099044">
    <property type="term" value="P:vesicle tethering to endoplasmic reticulum"/>
    <property type="evidence" value="ECO:0007669"/>
    <property type="project" value="TreeGrafter"/>
</dbReference>
<dbReference type="PANTHER" id="PTHR46121:SF4">
    <property type="entry name" value="STEROIDOGENIC ACUTE REGULATORY PROTEIN-LIKE"/>
    <property type="match status" value="1"/>
</dbReference>
<evidence type="ECO:0000313" key="8">
    <source>
        <dbReference type="WBParaSite" id="ECPE_0000817401-mRNA-1"/>
    </source>
</evidence>
<dbReference type="EMBL" id="UZAN01045582">
    <property type="protein sequence ID" value="VDP82873.1"/>
    <property type="molecule type" value="Genomic_DNA"/>
</dbReference>
<gene>
    <name evidence="6" type="ORF">ECPE_LOCUS8152</name>
</gene>
<feature type="transmembrane region" description="Helical" evidence="4">
    <location>
        <begin position="28"/>
        <end position="49"/>
    </location>
</feature>
<proteinExistence type="predicted"/>
<dbReference type="GO" id="GO:0005789">
    <property type="term" value="C:endoplasmic reticulum membrane"/>
    <property type="evidence" value="ECO:0007669"/>
    <property type="project" value="TreeGrafter"/>
</dbReference>
<keyword evidence="2 4" id="KW-0812">Transmembrane</keyword>
<organism evidence="8">
    <name type="scientific">Echinostoma caproni</name>
    <dbReference type="NCBI Taxonomy" id="27848"/>
    <lineage>
        <taxon>Eukaryota</taxon>
        <taxon>Metazoa</taxon>
        <taxon>Spiralia</taxon>
        <taxon>Lophotrochozoa</taxon>
        <taxon>Platyhelminthes</taxon>
        <taxon>Trematoda</taxon>
        <taxon>Digenea</taxon>
        <taxon>Plagiorchiida</taxon>
        <taxon>Echinostomata</taxon>
        <taxon>Echinostomatoidea</taxon>
        <taxon>Echinostomatidae</taxon>
        <taxon>Echinostoma</taxon>
    </lineage>
</organism>
<dbReference type="GO" id="GO:0031902">
    <property type="term" value="C:late endosome membrane"/>
    <property type="evidence" value="ECO:0007669"/>
    <property type="project" value="TreeGrafter"/>
</dbReference>
<protein>
    <submittedName>
        <fullName evidence="8">MENTAL domain-containing protein</fullName>
    </submittedName>
</protein>
<evidence type="ECO:0000256" key="3">
    <source>
        <dbReference type="ARBA" id="ARBA00023136"/>
    </source>
</evidence>
<dbReference type="PANTHER" id="PTHR46121">
    <property type="entry name" value="STEROIDOGENIC ACUTE REGULATORY PROTEIN-LIKE"/>
    <property type="match status" value="1"/>
</dbReference>
<sequence>MTGVTCCVLLTKCFLFNFHRETGTNTGLVYAVLIAPLILTWVETTFLICRVIPQEKAASRVASCLHLDGAEETQSLLGSRLTVRHGISHYTASAGYFTPQGSVFADDIVRLPVPIRTTREAAVDVAALLNRASLLRSELWYLYALEVWGPDPPAFCDLSVRSSNVRDYGPKVFRMEALLDAPAYKIYHDLVYNVCQAPSWNTTIESIEVSFN</sequence>
<keyword evidence="4" id="KW-1133">Transmembrane helix</keyword>
<name>A0A183AMG7_9TREM</name>
<feature type="domain" description="MENTAL" evidence="5">
    <location>
        <begin position="1"/>
        <end position="100"/>
    </location>
</feature>
<reference evidence="8" key="1">
    <citation type="submission" date="2016-06" db="UniProtKB">
        <authorList>
            <consortium name="WormBaseParasite"/>
        </authorList>
    </citation>
    <scope>IDENTIFICATION</scope>
</reference>
<reference evidence="6 7" key="2">
    <citation type="submission" date="2018-11" db="EMBL/GenBank/DDBJ databases">
        <authorList>
            <consortium name="Pathogen Informatics"/>
        </authorList>
    </citation>
    <scope>NUCLEOTIDE SEQUENCE [LARGE SCALE GENOMIC DNA]</scope>
    <source>
        <strain evidence="6 7">Egypt</strain>
    </source>
</reference>
<dbReference type="GO" id="GO:0140284">
    <property type="term" value="C:endoplasmic reticulum-endosome membrane contact site"/>
    <property type="evidence" value="ECO:0007669"/>
    <property type="project" value="TreeGrafter"/>
</dbReference>
<dbReference type="WBParaSite" id="ECPE_0000817401-mRNA-1">
    <property type="protein sequence ID" value="ECPE_0000817401-mRNA-1"/>
    <property type="gene ID" value="ECPE_0000817401"/>
</dbReference>
<dbReference type="Proteomes" id="UP000272942">
    <property type="component" value="Unassembled WGS sequence"/>
</dbReference>
<dbReference type="InterPro" id="IPR019498">
    <property type="entry name" value="MENTAL"/>
</dbReference>
<dbReference type="InterPro" id="IPR051869">
    <property type="entry name" value="STARD3"/>
</dbReference>
<keyword evidence="3 4" id="KW-0472">Membrane</keyword>
<evidence type="ECO:0000256" key="1">
    <source>
        <dbReference type="ARBA" id="ARBA00004141"/>
    </source>
</evidence>
<evidence type="ECO:0000259" key="5">
    <source>
        <dbReference type="Pfam" id="PF10457"/>
    </source>
</evidence>
<evidence type="ECO:0000256" key="4">
    <source>
        <dbReference type="SAM" id="Phobius"/>
    </source>
</evidence>
<accession>A0A183AMG7</accession>
<dbReference type="Pfam" id="PF10457">
    <property type="entry name" value="MENTAL"/>
    <property type="match status" value="1"/>
</dbReference>